<comment type="caution">
    <text evidence="1">The sequence shown here is derived from an EMBL/GenBank/DDBJ whole genome shotgun (WGS) entry which is preliminary data.</text>
</comment>
<name>A0A9Q0SRD3_SALPP</name>
<feature type="non-terminal residue" evidence="1">
    <location>
        <position position="56"/>
    </location>
</feature>
<reference evidence="1" key="1">
    <citation type="submission" date="2022-11" db="EMBL/GenBank/DDBJ databases">
        <authorList>
            <person name="Hyden B.L."/>
            <person name="Feng K."/>
            <person name="Yates T."/>
            <person name="Jawdy S."/>
            <person name="Smart L.B."/>
            <person name="Muchero W."/>
        </authorList>
    </citation>
    <scope>NUCLEOTIDE SEQUENCE</scope>
    <source>
        <tissue evidence="1">Shoot tip</tissue>
    </source>
</reference>
<accession>A0A9Q0SRD3</accession>
<proteinExistence type="predicted"/>
<dbReference type="Proteomes" id="UP001151532">
    <property type="component" value="Chromosome 2"/>
</dbReference>
<organism evidence="1 2">
    <name type="scientific">Salix purpurea</name>
    <name type="common">Purple osier willow</name>
    <dbReference type="NCBI Taxonomy" id="77065"/>
    <lineage>
        <taxon>Eukaryota</taxon>
        <taxon>Viridiplantae</taxon>
        <taxon>Streptophyta</taxon>
        <taxon>Embryophyta</taxon>
        <taxon>Tracheophyta</taxon>
        <taxon>Spermatophyta</taxon>
        <taxon>Magnoliopsida</taxon>
        <taxon>eudicotyledons</taxon>
        <taxon>Gunneridae</taxon>
        <taxon>Pentapetalae</taxon>
        <taxon>rosids</taxon>
        <taxon>fabids</taxon>
        <taxon>Malpighiales</taxon>
        <taxon>Salicaceae</taxon>
        <taxon>Saliceae</taxon>
        <taxon>Salix</taxon>
    </lineage>
</organism>
<evidence type="ECO:0000313" key="1">
    <source>
        <dbReference type="EMBL" id="KAJ6686550.1"/>
    </source>
</evidence>
<keyword evidence="2" id="KW-1185">Reference proteome</keyword>
<dbReference type="AlphaFoldDB" id="A0A9Q0SRD3"/>
<reference evidence="1" key="2">
    <citation type="journal article" date="2023" name="Int. J. Mol. Sci.">
        <title>De Novo Assembly and Annotation of 11 Diverse Shrub Willow (Salix) Genomes Reveals Novel Gene Organization in Sex-Linked Regions.</title>
        <authorList>
            <person name="Hyden B."/>
            <person name="Feng K."/>
            <person name="Yates T.B."/>
            <person name="Jawdy S."/>
            <person name="Cereghino C."/>
            <person name="Smart L.B."/>
            <person name="Muchero W."/>
        </authorList>
    </citation>
    <scope>NUCLEOTIDE SEQUENCE</scope>
    <source>
        <tissue evidence="1">Shoot tip</tissue>
    </source>
</reference>
<evidence type="ECO:0000313" key="2">
    <source>
        <dbReference type="Proteomes" id="UP001151532"/>
    </source>
</evidence>
<gene>
    <name evidence="1" type="ORF">OIU79_016346</name>
</gene>
<dbReference type="EMBL" id="JAPFFK010000019">
    <property type="protein sequence ID" value="KAJ6686550.1"/>
    <property type="molecule type" value="Genomic_DNA"/>
</dbReference>
<protein>
    <submittedName>
        <fullName evidence="1">Uncharacterized protein</fullName>
    </submittedName>
</protein>
<sequence length="56" mass="6342">MICLCSAFYLHRLVVLLLFFSFPLGSAVKCFIAFIFVQVILEIPRLSVIVFDVASM</sequence>